<reference evidence="1" key="1">
    <citation type="submission" date="2021-03" db="EMBL/GenBank/DDBJ databases">
        <title>Evolutionary innovations through gain and loss of genes in the ectomycorrhizal Boletales.</title>
        <authorList>
            <person name="Wu G."/>
            <person name="Miyauchi S."/>
            <person name="Morin E."/>
            <person name="Yang Z.-L."/>
            <person name="Xu J."/>
            <person name="Martin F.M."/>
        </authorList>
    </citation>
    <scope>NUCLEOTIDE SEQUENCE</scope>
    <source>
        <strain evidence="1">BR01</strain>
    </source>
</reference>
<name>A0A8I2YS06_9AGAM</name>
<gene>
    <name evidence="1" type="ORF">JVT61DRAFT_1838</name>
</gene>
<organism evidence="1 2">
    <name type="scientific">Boletus reticuloceps</name>
    <dbReference type="NCBI Taxonomy" id="495285"/>
    <lineage>
        <taxon>Eukaryota</taxon>
        <taxon>Fungi</taxon>
        <taxon>Dikarya</taxon>
        <taxon>Basidiomycota</taxon>
        <taxon>Agaricomycotina</taxon>
        <taxon>Agaricomycetes</taxon>
        <taxon>Agaricomycetidae</taxon>
        <taxon>Boletales</taxon>
        <taxon>Boletineae</taxon>
        <taxon>Boletaceae</taxon>
        <taxon>Boletoideae</taxon>
        <taxon>Boletus</taxon>
    </lineage>
</organism>
<accession>A0A8I2YS06</accession>
<dbReference type="Proteomes" id="UP000683000">
    <property type="component" value="Unassembled WGS sequence"/>
</dbReference>
<evidence type="ECO:0000313" key="2">
    <source>
        <dbReference type="Proteomes" id="UP000683000"/>
    </source>
</evidence>
<dbReference type="EMBL" id="JAGFBS010000011">
    <property type="protein sequence ID" value="KAG6376812.1"/>
    <property type="molecule type" value="Genomic_DNA"/>
</dbReference>
<protein>
    <submittedName>
        <fullName evidence="1">Uncharacterized protein</fullName>
    </submittedName>
</protein>
<evidence type="ECO:0000313" key="1">
    <source>
        <dbReference type="EMBL" id="KAG6376812.1"/>
    </source>
</evidence>
<proteinExistence type="predicted"/>
<keyword evidence="2" id="KW-1185">Reference proteome</keyword>
<sequence length="153" mass="17312">MSGDCDDYSSGSPHDQYRRLSPALADILKDVILTDASDYGVDLAVGDIFPIYRPGTCRWEEWQNPNDHWITCNTEETVSQPSQTLHVNLHDGMLRVNGQLLGGLRHKVENLPESNEIFRDQGFLVISSSLPGMDFITFNMNAKHKVVIRCYMI</sequence>
<comment type="caution">
    <text evidence="1">The sequence shown here is derived from an EMBL/GenBank/DDBJ whole genome shotgun (WGS) entry which is preliminary data.</text>
</comment>
<dbReference type="OrthoDB" id="3182339at2759"/>
<dbReference type="AlphaFoldDB" id="A0A8I2YS06"/>